<dbReference type="SUPFAM" id="SSF56784">
    <property type="entry name" value="HAD-like"/>
    <property type="match status" value="1"/>
</dbReference>
<evidence type="ECO:0000256" key="2">
    <source>
        <dbReference type="PIRSR" id="PIRSR610708-1"/>
    </source>
</evidence>
<dbReference type="SFLD" id="SFLDG01146">
    <property type="entry name" value="C1.2.2"/>
    <property type="match status" value="1"/>
</dbReference>
<feature type="active site" description="Proton donor" evidence="2">
    <location>
        <position position="10"/>
    </location>
</feature>
<dbReference type="AlphaFoldDB" id="A0A0E3V7X0"/>
<dbReference type="InterPro" id="IPR010708">
    <property type="entry name" value="5'(3')-deoxyribonucleotidase"/>
</dbReference>
<dbReference type="SFLD" id="SFLDS00003">
    <property type="entry name" value="Haloacid_Dehalogenase"/>
    <property type="match status" value="1"/>
</dbReference>
<sequence length="175" mass="20950">MKQRIAIDMDDVMADTHAKFIQLYLEGETPRYTLEELKEKSFHELFDENEYKVISERVYEPGFFRDIPVMKGAKEVIAELMQKYDVFVASAAQEFPNSLREKWDWLQEHFPEITWHNYIFLGDKSVLNTDYLIDDLPRNLHTFKGEGLLFDALHNRDDKQFRRMKTWQDIATHLL</sequence>
<comment type="similarity">
    <text evidence="1">Belongs to the 5'(3')-deoxyribonucleotidase family.</text>
</comment>
<dbReference type="EMBL" id="CP010429">
    <property type="protein sequence ID" value="AKD56242.1"/>
    <property type="molecule type" value="Genomic_DNA"/>
</dbReference>
<dbReference type="PATRIC" id="fig|1379870.5.peg.3558"/>
<dbReference type="HOGENOM" id="CLU_111510_0_0_10"/>
<evidence type="ECO:0000313" key="4">
    <source>
        <dbReference type="Proteomes" id="UP000033054"/>
    </source>
</evidence>
<dbReference type="Pfam" id="PF06941">
    <property type="entry name" value="NT5C"/>
    <property type="match status" value="1"/>
</dbReference>
<dbReference type="GO" id="GO:0008253">
    <property type="term" value="F:5'-nucleotidase activity"/>
    <property type="evidence" value="ECO:0007669"/>
    <property type="project" value="InterPro"/>
</dbReference>
<organism evidence="3 4">
    <name type="scientific">Spirosoma radiotolerans</name>
    <dbReference type="NCBI Taxonomy" id="1379870"/>
    <lineage>
        <taxon>Bacteria</taxon>
        <taxon>Pseudomonadati</taxon>
        <taxon>Bacteroidota</taxon>
        <taxon>Cytophagia</taxon>
        <taxon>Cytophagales</taxon>
        <taxon>Cytophagaceae</taxon>
        <taxon>Spirosoma</taxon>
    </lineage>
</organism>
<evidence type="ECO:0000313" key="3">
    <source>
        <dbReference type="EMBL" id="AKD56242.1"/>
    </source>
</evidence>
<name>A0A0E3V7X0_9BACT</name>
<dbReference type="STRING" id="1379870.SD10_16385"/>
<proteinExistence type="inferred from homology"/>
<reference evidence="3 4" key="1">
    <citation type="journal article" date="2014" name="Curr. Microbiol.">
        <title>Spirosoma radiotolerans sp. nov., a gamma-radiation-resistant bacterium isolated from gamma ray-irradiated soil.</title>
        <authorList>
            <person name="Lee J.J."/>
            <person name="Srinivasan S."/>
            <person name="Lim S."/>
            <person name="Joe M."/>
            <person name="Im S."/>
            <person name="Bae S.I."/>
            <person name="Park K.R."/>
            <person name="Han J.H."/>
            <person name="Park S.H."/>
            <person name="Joo B.M."/>
            <person name="Park S.J."/>
            <person name="Kim M.K."/>
        </authorList>
    </citation>
    <scope>NUCLEOTIDE SEQUENCE [LARGE SCALE GENOMIC DNA]</scope>
    <source>
        <strain evidence="3 4">DG5A</strain>
    </source>
</reference>
<gene>
    <name evidence="3" type="ORF">SD10_16385</name>
</gene>
<dbReference type="PANTHER" id="PTHR16504">
    <property type="entry name" value="5'(3')-DEOXYRIBONUCLEOTIDASE"/>
    <property type="match status" value="1"/>
</dbReference>
<dbReference type="SFLD" id="SFLDG01126">
    <property type="entry name" value="C1.2:_Nucleotidase_Like"/>
    <property type="match status" value="1"/>
</dbReference>
<feature type="active site" description="Nucleophile" evidence="2">
    <location>
        <position position="8"/>
    </location>
</feature>
<dbReference type="PANTHER" id="PTHR16504:SF4">
    <property type="entry name" value="5'(3')-DEOXYRIBONUCLEOTIDASE"/>
    <property type="match status" value="1"/>
</dbReference>
<dbReference type="Proteomes" id="UP000033054">
    <property type="component" value="Chromosome"/>
</dbReference>
<dbReference type="Gene3D" id="1.10.40.40">
    <property type="entry name" value="Deoxyribonucleotidase, domain 2"/>
    <property type="match status" value="1"/>
</dbReference>
<accession>A0A0E3V7X0</accession>
<dbReference type="Gene3D" id="3.40.50.1000">
    <property type="entry name" value="HAD superfamily/HAD-like"/>
    <property type="match status" value="1"/>
</dbReference>
<protein>
    <submittedName>
        <fullName evidence="3">5'-nucleotidase</fullName>
    </submittedName>
</protein>
<dbReference type="OrthoDB" id="278110at2"/>
<keyword evidence="4" id="KW-1185">Reference proteome</keyword>
<dbReference type="InterPro" id="IPR036412">
    <property type="entry name" value="HAD-like_sf"/>
</dbReference>
<evidence type="ECO:0000256" key="1">
    <source>
        <dbReference type="ARBA" id="ARBA00009589"/>
    </source>
</evidence>
<dbReference type="GO" id="GO:0009223">
    <property type="term" value="P:pyrimidine deoxyribonucleotide catabolic process"/>
    <property type="evidence" value="ECO:0007669"/>
    <property type="project" value="TreeGrafter"/>
</dbReference>
<dbReference type="RefSeq" id="WP_046575143.1">
    <property type="nucleotide sequence ID" value="NZ_CP010429.1"/>
</dbReference>
<dbReference type="InterPro" id="IPR023214">
    <property type="entry name" value="HAD_sf"/>
</dbReference>
<dbReference type="KEGG" id="srd:SD10_16385"/>